<name>A0A0V1EUT6_TRIPS</name>
<evidence type="ECO:0000256" key="1">
    <source>
        <dbReference type="SAM" id="Phobius"/>
    </source>
</evidence>
<accession>A0A0V1EUT6</accession>
<sequence length="111" mass="12384">MLANIKLYNIQYTMIKNLKHPDIAEGEPPVNRSTELVQHLIVRMITVTVGIEVALLVSVVLLFVLTDVKQIRTSQYLLKACYNGGLYGKLCHCDMRAPGTVFHSVWAGQNG</sequence>
<feature type="transmembrane region" description="Helical" evidence="1">
    <location>
        <begin position="40"/>
        <end position="65"/>
    </location>
</feature>
<organism evidence="2 3">
    <name type="scientific">Trichinella pseudospiralis</name>
    <name type="common">Parasitic roundworm</name>
    <dbReference type="NCBI Taxonomy" id="6337"/>
    <lineage>
        <taxon>Eukaryota</taxon>
        <taxon>Metazoa</taxon>
        <taxon>Ecdysozoa</taxon>
        <taxon>Nematoda</taxon>
        <taxon>Enoplea</taxon>
        <taxon>Dorylaimia</taxon>
        <taxon>Trichinellida</taxon>
        <taxon>Trichinellidae</taxon>
        <taxon>Trichinella</taxon>
    </lineage>
</organism>
<keyword evidence="1" id="KW-0472">Membrane</keyword>
<evidence type="ECO:0000313" key="2">
    <source>
        <dbReference type="EMBL" id="KRY77483.1"/>
    </source>
</evidence>
<reference evidence="2 3" key="1">
    <citation type="submission" date="2015-01" db="EMBL/GenBank/DDBJ databases">
        <title>Evolution of Trichinella species and genotypes.</title>
        <authorList>
            <person name="Korhonen P.K."/>
            <person name="Edoardo P."/>
            <person name="Giuseppe L.R."/>
            <person name="Gasser R.B."/>
        </authorList>
    </citation>
    <scope>NUCLEOTIDE SEQUENCE [LARGE SCALE GENOMIC DNA]</scope>
    <source>
        <strain evidence="2">ISS13</strain>
    </source>
</reference>
<protein>
    <submittedName>
        <fullName evidence="2">Uncharacterized protein</fullName>
    </submittedName>
</protein>
<evidence type="ECO:0000313" key="3">
    <source>
        <dbReference type="Proteomes" id="UP000054632"/>
    </source>
</evidence>
<gene>
    <name evidence="2" type="ORF">T4A_2002</name>
</gene>
<dbReference type="Proteomes" id="UP000054632">
    <property type="component" value="Unassembled WGS sequence"/>
</dbReference>
<keyword evidence="1" id="KW-1133">Transmembrane helix</keyword>
<keyword evidence="1" id="KW-0812">Transmembrane</keyword>
<dbReference type="EMBL" id="JYDR01000007">
    <property type="protein sequence ID" value="KRY77483.1"/>
    <property type="molecule type" value="Genomic_DNA"/>
</dbReference>
<dbReference type="AlphaFoldDB" id="A0A0V1EUT6"/>
<proteinExistence type="predicted"/>
<comment type="caution">
    <text evidence="2">The sequence shown here is derived from an EMBL/GenBank/DDBJ whole genome shotgun (WGS) entry which is preliminary data.</text>
</comment>